<dbReference type="Pfam" id="PF07729">
    <property type="entry name" value="FCD"/>
    <property type="match status" value="1"/>
</dbReference>
<keyword evidence="2 5" id="KW-0238">DNA-binding</keyword>
<dbReference type="InterPro" id="IPR011711">
    <property type="entry name" value="GntR_C"/>
</dbReference>
<gene>
    <name evidence="5" type="ORF">SAMN04489721_3176</name>
</gene>
<dbReference type="GO" id="GO:0003700">
    <property type="term" value="F:DNA-binding transcription factor activity"/>
    <property type="evidence" value="ECO:0007669"/>
    <property type="project" value="InterPro"/>
</dbReference>
<keyword evidence="3" id="KW-0804">Transcription</keyword>
<dbReference type="Gene3D" id="1.10.10.10">
    <property type="entry name" value="Winged helix-like DNA-binding domain superfamily/Winged helix DNA-binding domain"/>
    <property type="match status" value="1"/>
</dbReference>
<dbReference type="EMBL" id="LT629755">
    <property type="protein sequence ID" value="SDT33147.1"/>
    <property type="molecule type" value="Genomic_DNA"/>
</dbReference>
<evidence type="ECO:0000256" key="1">
    <source>
        <dbReference type="ARBA" id="ARBA00023015"/>
    </source>
</evidence>
<evidence type="ECO:0000259" key="4">
    <source>
        <dbReference type="PROSITE" id="PS50949"/>
    </source>
</evidence>
<dbReference type="SUPFAM" id="SSF48008">
    <property type="entry name" value="GntR ligand-binding domain-like"/>
    <property type="match status" value="1"/>
</dbReference>
<name>A0A1H1ZHW2_9MICO</name>
<dbReference type="PANTHER" id="PTHR43537:SF5">
    <property type="entry name" value="UXU OPERON TRANSCRIPTIONAL REGULATOR"/>
    <property type="match status" value="1"/>
</dbReference>
<feature type="domain" description="HTH gntR-type" evidence="4">
    <location>
        <begin position="25"/>
        <end position="92"/>
    </location>
</feature>
<dbReference type="SUPFAM" id="SSF46785">
    <property type="entry name" value="Winged helix' DNA-binding domain"/>
    <property type="match status" value="1"/>
</dbReference>
<evidence type="ECO:0000313" key="6">
    <source>
        <dbReference type="Proteomes" id="UP000199482"/>
    </source>
</evidence>
<dbReference type="SMART" id="SM00345">
    <property type="entry name" value="HTH_GNTR"/>
    <property type="match status" value="1"/>
</dbReference>
<evidence type="ECO:0000256" key="2">
    <source>
        <dbReference type="ARBA" id="ARBA00023125"/>
    </source>
</evidence>
<dbReference type="Proteomes" id="UP000199482">
    <property type="component" value="Chromosome I"/>
</dbReference>
<proteinExistence type="predicted"/>
<organism evidence="5 6">
    <name type="scientific">Agromyces flavus</name>
    <dbReference type="NCBI Taxonomy" id="589382"/>
    <lineage>
        <taxon>Bacteria</taxon>
        <taxon>Bacillati</taxon>
        <taxon>Actinomycetota</taxon>
        <taxon>Actinomycetes</taxon>
        <taxon>Micrococcales</taxon>
        <taxon>Microbacteriaceae</taxon>
        <taxon>Agromyces</taxon>
    </lineage>
</organism>
<dbReference type="Pfam" id="PF00392">
    <property type="entry name" value="GntR"/>
    <property type="match status" value="1"/>
</dbReference>
<evidence type="ECO:0000313" key="5">
    <source>
        <dbReference type="EMBL" id="SDT33147.1"/>
    </source>
</evidence>
<keyword evidence="1" id="KW-0805">Transcription regulation</keyword>
<protein>
    <submittedName>
        <fullName evidence="5">DNA-binding transcriptional regulator, GntR family</fullName>
    </submittedName>
</protein>
<dbReference type="Gene3D" id="1.20.120.530">
    <property type="entry name" value="GntR ligand-binding domain-like"/>
    <property type="match status" value="1"/>
</dbReference>
<dbReference type="CDD" id="cd07377">
    <property type="entry name" value="WHTH_GntR"/>
    <property type="match status" value="1"/>
</dbReference>
<accession>A0A1H1ZHW2</accession>
<dbReference type="STRING" id="589382.SAMN04489721_3176"/>
<dbReference type="InterPro" id="IPR000524">
    <property type="entry name" value="Tscrpt_reg_HTH_GntR"/>
</dbReference>
<sequence length="244" mass="26259">MTGTAESYAIYRVPVPRDAPAPPRTLLRDDVYSRLRTAIVDGTLEPGEQLRDGELATWLGVSRTPVREALLRLARAGLVVARPGRSTVVSTLDRHAIRNARDVVAAMHELAVREAVDALTEDDLAAMRDAAGRFRRAIDAGDVDAALRADDELHGVPVSVARNDALLTVLDQFTPVVRRAERLRFASLDARASLERHDQLIRLCAARDGEAAAAVAFDTWHSLTADDADEVGDAGVTRAAGSPG</sequence>
<dbReference type="AlphaFoldDB" id="A0A1H1ZHW2"/>
<evidence type="ECO:0000256" key="3">
    <source>
        <dbReference type="ARBA" id="ARBA00023163"/>
    </source>
</evidence>
<reference evidence="6" key="1">
    <citation type="submission" date="2016-10" db="EMBL/GenBank/DDBJ databases">
        <authorList>
            <person name="Varghese N."/>
            <person name="Submissions S."/>
        </authorList>
    </citation>
    <scope>NUCLEOTIDE SEQUENCE [LARGE SCALE GENOMIC DNA]</scope>
    <source>
        <strain evidence="6">CPCC 202695</strain>
    </source>
</reference>
<dbReference type="PROSITE" id="PS50949">
    <property type="entry name" value="HTH_GNTR"/>
    <property type="match status" value="1"/>
</dbReference>
<dbReference type="InterPro" id="IPR036388">
    <property type="entry name" value="WH-like_DNA-bd_sf"/>
</dbReference>
<dbReference type="InterPro" id="IPR036390">
    <property type="entry name" value="WH_DNA-bd_sf"/>
</dbReference>
<dbReference type="GO" id="GO:0003677">
    <property type="term" value="F:DNA binding"/>
    <property type="evidence" value="ECO:0007669"/>
    <property type="project" value="UniProtKB-KW"/>
</dbReference>
<dbReference type="InterPro" id="IPR008920">
    <property type="entry name" value="TF_FadR/GntR_C"/>
</dbReference>
<dbReference type="PANTHER" id="PTHR43537">
    <property type="entry name" value="TRANSCRIPTIONAL REGULATOR, GNTR FAMILY"/>
    <property type="match status" value="1"/>
</dbReference>